<dbReference type="Proteomes" id="UP000053573">
    <property type="component" value="Unassembled WGS sequence"/>
</dbReference>
<sequence length="87" mass="9850">MCRYHLQQAPAQNLGQKEDHFPKGGEPWHEHPRSQNKLGEIGQNSRNLKRQSRKDGMPEEVPLRAGRQGHTRGGMKCEIAPKIKSNG</sequence>
<dbReference type="EMBL" id="LDEV01002633">
    <property type="protein sequence ID" value="KLJ08259.1"/>
    <property type="molecule type" value="Genomic_DNA"/>
</dbReference>
<gene>
    <name evidence="2" type="ORF">EMPG_16317</name>
</gene>
<protein>
    <submittedName>
        <fullName evidence="2">Uncharacterized protein</fullName>
    </submittedName>
</protein>
<accession>A0A0H1B9W2</accession>
<dbReference type="AlphaFoldDB" id="A0A0H1B9W2"/>
<organism evidence="2 3">
    <name type="scientific">Blastomyces silverae</name>
    <dbReference type="NCBI Taxonomy" id="2060906"/>
    <lineage>
        <taxon>Eukaryota</taxon>
        <taxon>Fungi</taxon>
        <taxon>Dikarya</taxon>
        <taxon>Ascomycota</taxon>
        <taxon>Pezizomycotina</taxon>
        <taxon>Eurotiomycetes</taxon>
        <taxon>Eurotiomycetidae</taxon>
        <taxon>Onygenales</taxon>
        <taxon>Ajellomycetaceae</taxon>
        <taxon>Blastomyces</taxon>
    </lineage>
</organism>
<reference evidence="3" key="1">
    <citation type="journal article" date="2015" name="PLoS Genet.">
        <title>The dynamic genome and transcriptome of the human fungal pathogen Blastomyces and close relative Emmonsia.</title>
        <authorList>
            <person name="Munoz J.F."/>
            <person name="Gauthier G.M."/>
            <person name="Desjardins C.A."/>
            <person name="Gallo J.E."/>
            <person name="Holder J."/>
            <person name="Sullivan T.D."/>
            <person name="Marty A.J."/>
            <person name="Carmen J.C."/>
            <person name="Chen Z."/>
            <person name="Ding L."/>
            <person name="Gujja S."/>
            <person name="Magrini V."/>
            <person name="Misas E."/>
            <person name="Mitreva M."/>
            <person name="Priest M."/>
            <person name="Saif S."/>
            <person name="Whiston E.A."/>
            <person name="Young S."/>
            <person name="Zeng Q."/>
            <person name="Goldman W.E."/>
            <person name="Mardis E.R."/>
            <person name="Taylor J.W."/>
            <person name="McEwen J.G."/>
            <person name="Clay O.K."/>
            <person name="Klein B.S."/>
            <person name="Cuomo C.A."/>
        </authorList>
    </citation>
    <scope>NUCLEOTIDE SEQUENCE [LARGE SCALE GENOMIC DNA]</scope>
    <source>
        <strain evidence="3">UAMH 139</strain>
    </source>
</reference>
<feature type="region of interest" description="Disordered" evidence="1">
    <location>
        <begin position="1"/>
        <end position="87"/>
    </location>
</feature>
<evidence type="ECO:0000256" key="1">
    <source>
        <dbReference type="SAM" id="MobiDB-lite"/>
    </source>
</evidence>
<evidence type="ECO:0000313" key="2">
    <source>
        <dbReference type="EMBL" id="KLJ08259.1"/>
    </source>
</evidence>
<name>A0A0H1B9W2_9EURO</name>
<feature type="compositionally biased region" description="Basic and acidic residues" evidence="1">
    <location>
        <begin position="16"/>
        <end position="33"/>
    </location>
</feature>
<comment type="caution">
    <text evidence="2">The sequence shown here is derived from an EMBL/GenBank/DDBJ whole genome shotgun (WGS) entry which is preliminary data.</text>
</comment>
<keyword evidence="3" id="KW-1185">Reference proteome</keyword>
<evidence type="ECO:0000313" key="3">
    <source>
        <dbReference type="Proteomes" id="UP000053573"/>
    </source>
</evidence>
<proteinExistence type="predicted"/>